<dbReference type="Pfam" id="PF14518">
    <property type="entry name" value="Haem_oxygenas_2"/>
    <property type="match status" value="1"/>
</dbReference>
<dbReference type="AlphaFoldDB" id="H8GP59"/>
<dbReference type="Gene3D" id="1.20.910.10">
    <property type="entry name" value="Heme oxygenase-like"/>
    <property type="match status" value="1"/>
</dbReference>
<dbReference type="HOGENOM" id="CLU_023241_0_0_6"/>
<accession>H8GP59</accession>
<feature type="region of interest" description="Disordered" evidence="1">
    <location>
        <begin position="395"/>
        <end position="415"/>
    </location>
</feature>
<gene>
    <name evidence="2" type="ORF">Metal_1879</name>
</gene>
<evidence type="ECO:0000256" key="1">
    <source>
        <dbReference type="SAM" id="MobiDB-lite"/>
    </source>
</evidence>
<dbReference type="STRING" id="686340.Metal_1879"/>
<name>H8GP59_METAL</name>
<dbReference type="SMART" id="SM01236">
    <property type="entry name" value="Haem_oxygenase_2"/>
    <property type="match status" value="1"/>
</dbReference>
<proteinExistence type="predicted"/>
<dbReference type="RefSeq" id="WP_005371670.1">
    <property type="nucleotide sequence ID" value="NZ_CM001475.1"/>
</dbReference>
<evidence type="ECO:0000313" key="3">
    <source>
        <dbReference type="Proteomes" id="UP000005090"/>
    </source>
</evidence>
<dbReference type="eggNOG" id="ENOG502Z9M7">
    <property type="taxonomic scope" value="Bacteria"/>
</dbReference>
<dbReference type="Proteomes" id="UP000005090">
    <property type="component" value="Chromosome"/>
</dbReference>
<sequence length="727" mass="81563">MHEPADPFALHLKPAFSKAVYRTARQYRQNGRTLFHALIQDGEEPALYPFAYHFIESRQAGKTSSDSTGLPSRWDSESILQALTLQESTFPPITATLAQLRDALVQVQPVLLTEPCWLRNILQTATNQAPAAIALSAVYASSGAMAASDKAFQALLLNAGLEIPDPCSSAFARNETIDSRFFDFAALQLALGQFPRVFFPEILGFTVAWCDSRSLLEGLANDPPELTIYLQRRRNRLPSAKPIAIDAIRDYLARFESGKTTLWQRITAGFDLYRKHFERCERRLRDRLENPETAAQAAAKMFTEKAQGACGHHRHVRLEGRSLDDWFAEQPFDGKGFLAALHRSAYINRQNPAASPLLKLFEFEGPMFGVLTEADRDCLKYWLSGEDAGFEEVPCPGETPPETDWLPAEGGDDTPAFGNMNRRELYYYLVNAELYPDVLPAARRLVERVLRAAGRFSRLPFANYTHQAFTNHIDTLYRREMQAYEPLAEKPRLSRRAYVWGIEQLAPAILADGCWLQHASRLEFTAYAAIGASLSKIYDDETGNGTEAQNHPVIYRRLLDSLHIDLPPIHDPAFCHHPGFIDSAFDIPAYLLAISQFPASFLPELLGLNLAIELSGLGRIYLRLAEELEFWGIDPKIVKVHTSIDNLASGHAALAGNAIRHYLDQIATGQGETAKNAHWRRIYRGYCSLATAGRTFKIALAVRYLCKPFQGRCSGRHFFVRRSGQNA</sequence>
<dbReference type="EMBL" id="CM001475">
    <property type="protein sequence ID" value="EIC29645.1"/>
    <property type="molecule type" value="Genomic_DNA"/>
</dbReference>
<evidence type="ECO:0000313" key="2">
    <source>
        <dbReference type="EMBL" id="EIC29645.1"/>
    </source>
</evidence>
<reference evidence="2 3" key="1">
    <citation type="journal article" date="2013" name="Genome Announc.">
        <title>Genome Sequence of the Obligate Gammaproteobacterial Methanotroph Methylomicrobium album Strain BG8.</title>
        <authorList>
            <person name="Kits K.D."/>
            <person name="Kalyuzhnaya M.G."/>
            <person name="Klotz M.G."/>
            <person name="Jetten M.S."/>
            <person name="Op den Camp H.J."/>
            <person name="Vuilleumier S."/>
            <person name="Bringel F."/>
            <person name="Dispirito A.A."/>
            <person name="Murrell J.C."/>
            <person name="Bruce D."/>
            <person name="Cheng J.F."/>
            <person name="Copeland A."/>
            <person name="Goodwin L."/>
            <person name="Hauser L."/>
            <person name="Lajus A."/>
            <person name="Land M.L."/>
            <person name="Lapidus A."/>
            <person name="Lucas S."/>
            <person name="Medigue C."/>
            <person name="Pitluck S."/>
            <person name="Woyke T."/>
            <person name="Zeytun A."/>
            <person name="Stein L.Y."/>
        </authorList>
    </citation>
    <scope>NUCLEOTIDE SEQUENCE [LARGE SCALE GENOMIC DNA]</scope>
    <source>
        <strain evidence="2 3">BG8</strain>
    </source>
</reference>
<organism evidence="2 3">
    <name type="scientific">Methylomicrobium album BG8</name>
    <dbReference type="NCBI Taxonomy" id="686340"/>
    <lineage>
        <taxon>Bacteria</taxon>
        <taxon>Pseudomonadati</taxon>
        <taxon>Pseudomonadota</taxon>
        <taxon>Gammaproteobacteria</taxon>
        <taxon>Methylococcales</taxon>
        <taxon>Methylococcaceae</taxon>
        <taxon>Methylomicrobium</taxon>
    </lineage>
</organism>
<protein>
    <recommendedName>
        <fullName evidence="4">Iron-containing redox enzyme family protein</fullName>
    </recommendedName>
</protein>
<evidence type="ECO:0008006" key="4">
    <source>
        <dbReference type="Google" id="ProtNLM"/>
    </source>
</evidence>
<keyword evidence="3" id="KW-1185">Reference proteome</keyword>
<dbReference type="InterPro" id="IPR016084">
    <property type="entry name" value="Haem_Oase-like_multi-hlx"/>
</dbReference>